<dbReference type="Pfam" id="PF00560">
    <property type="entry name" value="LRR_1"/>
    <property type="match status" value="3"/>
</dbReference>
<dbReference type="AlphaFoldDB" id="A0ABD3KCK0"/>
<gene>
    <name evidence="17" type="ORF">ACJRO7_025657</name>
</gene>
<dbReference type="FunFam" id="3.80.10.10:FF:000095">
    <property type="entry name" value="LRR receptor-like serine/threonine-protein kinase GSO1"/>
    <property type="match status" value="1"/>
</dbReference>
<keyword evidence="8 13" id="KW-1133">Transmembrane helix</keyword>
<dbReference type="InterPro" id="IPR001611">
    <property type="entry name" value="Leu-rich_rpt"/>
</dbReference>
<feature type="compositionally biased region" description="Low complexity" evidence="12">
    <location>
        <begin position="127"/>
        <end position="136"/>
    </location>
</feature>
<dbReference type="SUPFAM" id="SSF52058">
    <property type="entry name" value="L domain-like"/>
    <property type="match status" value="3"/>
</dbReference>
<evidence type="ECO:0000259" key="16">
    <source>
        <dbReference type="Pfam" id="PF23598"/>
    </source>
</evidence>
<feature type="signal peptide" evidence="14">
    <location>
        <begin position="1"/>
        <end position="23"/>
    </location>
</feature>
<sequence length="965" mass="105305">MNRSVGSCLIILFLFSFLIGIQALSSSFFSPSSLGAAAPCRPDQKSDLLQFIKAMMPNSTSFFCQTDGFWSTTPKMLSWNADEDCCSWDGVMCNQITGHVISLELGCYPPNPTCYSSAGSSNSTKPSSLGSLNLSSPHKAESPSGSNSDMLLQNLSMLRILILDGLNMSGIDVSRLMNLSPSLEVLSLSSCKLCGTLAANIFLLPKLTCLNLSGNKELSGYLPESTWNSSLKVLDLSSTGFSGVLPESIGDLHSLETLLLQQCNFVGSIPLSLGNLTRLTRLEFSSNELSGQVPPTLSNLDRLTLLDLSSNNFIGPIPDVFDNKTQLQKLLFSHNHFAGPIPPSIKNLSKLARLEISNNLIWGSIPSSLFSLPSLTRLDLSNNGLSGHINEFLAAPSLEHVDLSGNQLRGSIPSSIFQLGNLTYLSVSGNNLTSVVDLQLLSRLKNLKDLNLSDNILSLSNSITVDHVLPNLSKVSLSGCNITVIPAFLRNSTSVEYIDLSCNIIHGDIPPWMWVVGNGSLSYLNISHNFLTSFEQVPWENLIVLDLHSNLIQRPCLPLSLPNSVRVFSLSRNQVTGYIPRSICEMKGLLILDLSRNNFTGTIPQCLGNISDSLLVLDLQENGLSGTISLTFGENAALRSLHLNGNKFEGLLPRSVINCKQLEALDLSGNKLNDTFPRWLEILPSLRVLFLRSNRLRGSIGNPGTEFPFPQLRILDLSSNEFTGPLPSTYFAMLKAMMSTDQDGSELRYMDQGYYQDSVTETIKGIEVRLPKILVTRTTVDLSSNKFQGMIPEVIGELGSLKGLNLSHNNLDAHIPSSLGDLSELEWLDLSSNELSGTIPTELTNLTFLEVLNVSSNQLTGPIPRGNQFNTFQAESYRGNTGLCGFPLSKSCVDSRAPGKLPVLPEGRVHSFFADFVKPEAVAIGLLCGLVLGLVMSNLRYLRSFWRAKREVKRIARKHISPMGP</sequence>
<name>A0ABD3KCK0_EUCGL</name>
<keyword evidence="18" id="KW-1185">Reference proteome</keyword>
<dbReference type="PROSITE" id="PS51450">
    <property type="entry name" value="LRR"/>
    <property type="match status" value="1"/>
</dbReference>
<evidence type="ECO:0000256" key="6">
    <source>
        <dbReference type="ARBA" id="ARBA00022729"/>
    </source>
</evidence>
<keyword evidence="6 14" id="KW-0732">Signal</keyword>
<feature type="chain" id="PRO_5044865830" description="Leucine-rich repeat-containing N-terminal plant-type domain-containing protein" evidence="14">
    <location>
        <begin position="24"/>
        <end position="965"/>
    </location>
</feature>
<evidence type="ECO:0000256" key="9">
    <source>
        <dbReference type="ARBA" id="ARBA00023136"/>
    </source>
</evidence>
<evidence type="ECO:0000256" key="2">
    <source>
        <dbReference type="ARBA" id="ARBA00009592"/>
    </source>
</evidence>
<dbReference type="SMART" id="SM00369">
    <property type="entry name" value="LRR_TYP"/>
    <property type="match status" value="10"/>
</dbReference>
<accession>A0ABD3KCK0</accession>
<keyword evidence="7" id="KW-0677">Repeat</keyword>
<keyword evidence="3" id="KW-1003">Cell membrane</keyword>
<dbReference type="Proteomes" id="UP001634007">
    <property type="component" value="Unassembled WGS sequence"/>
</dbReference>
<feature type="domain" description="Disease resistance R13L4/SHOC-2-like LRR" evidence="16">
    <location>
        <begin position="231"/>
        <end position="479"/>
    </location>
</feature>
<feature type="region of interest" description="Disordered" evidence="12">
    <location>
        <begin position="126"/>
        <end position="147"/>
    </location>
</feature>
<protein>
    <recommendedName>
        <fullName evidence="19">Leucine-rich repeat-containing N-terminal plant-type domain-containing protein</fullName>
    </recommendedName>
</protein>
<evidence type="ECO:0000256" key="11">
    <source>
        <dbReference type="ARBA" id="ARBA00023180"/>
    </source>
</evidence>
<reference evidence="17 18" key="1">
    <citation type="submission" date="2024-11" db="EMBL/GenBank/DDBJ databases">
        <title>Chromosome-level genome assembly of Eucalyptus globulus Labill. provides insights into its genome evolution.</title>
        <authorList>
            <person name="Li X."/>
        </authorList>
    </citation>
    <scope>NUCLEOTIDE SEQUENCE [LARGE SCALE GENOMIC DNA]</scope>
    <source>
        <strain evidence="17">CL2024</strain>
        <tissue evidence="17">Fresh tender leaves</tissue>
    </source>
</reference>
<evidence type="ECO:0000256" key="13">
    <source>
        <dbReference type="SAM" id="Phobius"/>
    </source>
</evidence>
<evidence type="ECO:0000256" key="3">
    <source>
        <dbReference type="ARBA" id="ARBA00022475"/>
    </source>
</evidence>
<comment type="similarity">
    <text evidence="2">Belongs to the RLP family.</text>
</comment>
<proteinExistence type="inferred from homology"/>
<evidence type="ECO:0000256" key="14">
    <source>
        <dbReference type="SAM" id="SignalP"/>
    </source>
</evidence>
<dbReference type="SMART" id="SM00365">
    <property type="entry name" value="LRR_SD22"/>
    <property type="match status" value="5"/>
</dbReference>
<dbReference type="InterPro" id="IPR046956">
    <property type="entry name" value="RLP23-like"/>
</dbReference>
<comment type="caution">
    <text evidence="17">The sequence shown here is derived from an EMBL/GenBank/DDBJ whole genome shotgun (WGS) entry which is preliminary data.</text>
</comment>
<keyword evidence="11" id="KW-0325">Glycoprotein</keyword>
<dbReference type="InterPro" id="IPR013210">
    <property type="entry name" value="LRR_N_plant-typ"/>
</dbReference>
<dbReference type="Pfam" id="PF08263">
    <property type="entry name" value="LRRNT_2"/>
    <property type="match status" value="1"/>
</dbReference>
<feature type="transmembrane region" description="Helical" evidence="13">
    <location>
        <begin position="921"/>
        <end position="942"/>
    </location>
</feature>
<dbReference type="GO" id="GO:0005886">
    <property type="term" value="C:plasma membrane"/>
    <property type="evidence" value="ECO:0007669"/>
    <property type="project" value="UniProtKB-SubCell"/>
</dbReference>
<dbReference type="PRINTS" id="PR00019">
    <property type="entry name" value="LEURICHRPT"/>
</dbReference>
<evidence type="ECO:0000313" key="18">
    <source>
        <dbReference type="Proteomes" id="UP001634007"/>
    </source>
</evidence>
<evidence type="ECO:0008006" key="19">
    <source>
        <dbReference type="Google" id="ProtNLM"/>
    </source>
</evidence>
<evidence type="ECO:0000256" key="12">
    <source>
        <dbReference type="SAM" id="MobiDB-lite"/>
    </source>
</evidence>
<evidence type="ECO:0000256" key="7">
    <source>
        <dbReference type="ARBA" id="ARBA00022737"/>
    </source>
</evidence>
<evidence type="ECO:0000256" key="8">
    <source>
        <dbReference type="ARBA" id="ARBA00022989"/>
    </source>
</evidence>
<dbReference type="Pfam" id="PF23598">
    <property type="entry name" value="LRR_14"/>
    <property type="match status" value="1"/>
</dbReference>
<feature type="domain" description="Leucine-rich repeat-containing N-terminal plant-type" evidence="15">
    <location>
        <begin position="73"/>
        <end position="94"/>
    </location>
</feature>
<evidence type="ECO:0000256" key="4">
    <source>
        <dbReference type="ARBA" id="ARBA00022614"/>
    </source>
</evidence>
<dbReference type="InterPro" id="IPR003591">
    <property type="entry name" value="Leu-rich_rpt_typical-subtyp"/>
</dbReference>
<keyword evidence="9 13" id="KW-0472">Membrane</keyword>
<evidence type="ECO:0000256" key="10">
    <source>
        <dbReference type="ARBA" id="ARBA00023170"/>
    </source>
</evidence>
<evidence type="ECO:0000256" key="5">
    <source>
        <dbReference type="ARBA" id="ARBA00022692"/>
    </source>
</evidence>
<evidence type="ECO:0000256" key="1">
    <source>
        <dbReference type="ARBA" id="ARBA00004251"/>
    </source>
</evidence>
<dbReference type="EMBL" id="JBJKBG010000006">
    <property type="protein sequence ID" value="KAL3736752.1"/>
    <property type="molecule type" value="Genomic_DNA"/>
</dbReference>
<keyword evidence="5 13" id="KW-0812">Transmembrane</keyword>
<dbReference type="Pfam" id="PF13855">
    <property type="entry name" value="LRR_8"/>
    <property type="match status" value="2"/>
</dbReference>
<keyword evidence="4" id="KW-0433">Leucine-rich repeat</keyword>
<dbReference type="InterPro" id="IPR055414">
    <property type="entry name" value="LRR_R13L4/SHOC2-like"/>
</dbReference>
<dbReference type="Gene3D" id="3.80.10.10">
    <property type="entry name" value="Ribonuclease Inhibitor"/>
    <property type="match status" value="4"/>
</dbReference>
<dbReference type="InterPro" id="IPR032675">
    <property type="entry name" value="LRR_dom_sf"/>
</dbReference>
<dbReference type="FunFam" id="3.80.10.10:FF:000233">
    <property type="entry name" value="Leucine-rich repeat receptor-like protein kinase TDR"/>
    <property type="match status" value="1"/>
</dbReference>
<organism evidence="17 18">
    <name type="scientific">Eucalyptus globulus</name>
    <name type="common">Tasmanian blue gum</name>
    <dbReference type="NCBI Taxonomy" id="34317"/>
    <lineage>
        <taxon>Eukaryota</taxon>
        <taxon>Viridiplantae</taxon>
        <taxon>Streptophyta</taxon>
        <taxon>Embryophyta</taxon>
        <taxon>Tracheophyta</taxon>
        <taxon>Spermatophyta</taxon>
        <taxon>Magnoliopsida</taxon>
        <taxon>eudicotyledons</taxon>
        <taxon>Gunneridae</taxon>
        <taxon>Pentapetalae</taxon>
        <taxon>rosids</taxon>
        <taxon>malvids</taxon>
        <taxon>Myrtales</taxon>
        <taxon>Myrtaceae</taxon>
        <taxon>Myrtoideae</taxon>
        <taxon>Eucalypteae</taxon>
        <taxon>Eucalyptus</taxon>
    </lineage>
</organism>
<evidence type="ECO:0000313" key="17">
    <source>
        <dbReference type="EMBL" id="KAL3736752.1"/>
    </source>
</evidence>
<evidence type="ECO:0000259" key="15">
    <source>
        <dbReference type="Pfam" id="PF08263"/>
    </source>
</evidence>
<keyword evidence="10" id="KW-0675">Receptor</keyword>
<comment type="subcellular location">
    <subcellularLocation>
        <location evidence="1">Cell membrane</location>
        <topology evidence="1">Single-pass type I membrane protein</topology>
    </subcellularLocation>
</comment>
<dbReference type="GO" id="GO:0009791">
    <property type="term" value="P:post-embryonic development"/>
    <property type="evidence" value="ECO:0007669"/>
    <property type="project" value="UniProtKB-ARBA"/>
</dbReference>
<dbReference type="PANTHER" id="PTHR48061">
    <property type="entry name" value="LEUCINE-RICH REPEAT RECEPTOR PROTEIN KINASE EMS1-LIKE-RELATED"/>
    <property type="match status" value="1"/>
</dbReference>
<dbReference type="PANTHER" id="PTHR48061:SF46">
    <property type="entry name" value="LEUCINE-RICH REPEAT-CONTAINING N-TERMINAL PLANT-TYPE DOMAIN-CONTAINING PROTEIN"/>
    <property type="match status" value="1"/>
</dbReference>